<evidence type="ECO:0000256" key="9">
    <source>
        <dbReference type="ARBA" id="ARBA00023157"/>
    </source>
</evidence>
<feature type="domain" description="BPTI/Kunitz inhibitor" evidence="12">
    <location>
        <begin position="1674"/>
        <end position="1724"/>
    </location>
</feature>
<dbReference type="InterPro" id="IPR007110">
    <property type="entry name" value="Ig-like_dom"/>
</dbReference>
<dbReference type="Pfam" id="PF19236">
    <property type="entry name" value="ADAMTS_CR_3"/>
    <property type="match status" value="1"/>
</dbReference>
<dbReference type="PRINTS" id="PR00759">
    <property type="entry name" value="BASICPTASE"/>
</dbReference>
<dbReference type="InterPro" id="IPR020901">
    <property type="entry name" value="Prtase_inh_Kunz-CS"/>
</dbReference>
<feature type="domain" description="BPTI/Kunitz inhibitor" evidence="12">
    <location>
        <begin position="1795"/>
        <end position="1845"/>
    </location>
</feature>
<dbReference type="Gene3D" id="2.20.100.10">
    <property type="entry name" value="Thrombospondin type-1 (TSP1) repeat"/>
    <property type="match status" value="6"/>
</dbReference>
<gene>
    <name evidence="15" type="ORF">EVEC_LOCUS4992</name>
</gene>
<protein>
    <submittedName>
        <fullName evidence="17">Papilin</fullName>
    </submittedName>
</protein>
<keyword evidence="9 10" id="KW-1015">Disulfide bond</keyword>
<dbReference type="PROSITE" id="PS50835">
    <property type="entry name" value="IG_LIKE"/>
    <property type="match status" value="1"/>
</dbReference>
<dbReference type="InterPro" id="IPR002223">
    <property type="entry name" value="Kunitz_BPTI"/>
</dbReference>
<feature type="domain" description="BPTI/Kunitz inhibitor" evidence="12">
    <location>
        <begin position="1472"/>
        <end position="1522"/>
    </location>
</feature>
<evidence type="ECO:0000256" key="1">
    <source>
        <dbReference type="ARBA" id="ARBA00004302"/>
    </source>
</evidence>
<dbReference type="Pfam" id="PF00090">
    <property type="entry name" value="TSP_1"/>
    <property type="match status" value="1"/>
</dbReference>
<evidence type="ECO:0000256" key="3">
    <source>
        <dbReference type="ARBA" id="ARBA00022525"/>
    </source>
</evidence>
<feature type="disulfide bond" evidence="10">
    <location>
        <begin position="62"/>
        <end position="92"/>
    </location>
</feature>
<dbReference type="InterPro" id="IPR013098">
    <property type="entry name" value="Ig_I-set"/>
</dbReference>
<feature type="domain" description="Ig-like" evidence="13">
    <location>
        <begin position="1877"/>
        <end position="1962"/>
    </location>
</feature>
<dbReference type="GO" id="GO:0004867">
    <property type="term" value="F:serine-type endopeptidase inhibitor activity"/>
    <property type="evidence" value="ECO:0007669"/>
    <property type="project" value="UniProtKB-KW"/>
</dbReference>
<dbReference type="InterPro" id="IPR003006">
    <property type="entry name" value="Ig/MHC_CS"/>
</dbReference>
<dbReference type="PROSITE" id="PS50279">
    <property type="entry name" value="BPTI_KUNITZ_2"/>
    <property type="match status" value="10"/>
</dbReference>
<dbReference type="SUPFAM" id="SSF57362">
    <property type="entry name" value="BPTI-like"/>
    <property type="match status" value="10"/>
</dbReference>
<dbReference type="PROSITE" id="PS00280">
    <property type="entry name" value="BPTI_KUNITZ_1"/>
    <property type="match status" value="7"/>
</dbReference>
<dbReference type="Pfam" id="PF19030">
    <property type="entry name" value="TSP1_ADAMTS"/>
    <property type="match status" value="5"/>
</dbReference>
<dbReference type="CDD" id="cd00109">
    <property type="entry name" value="Kunitz-type"/>
    <property type="match status" value="7"/>
</dbReference>
<dbReference type="InterPro" id="IPR003599">
    <property type="entry name" value="Ig_sub"/>
</dbReference>
<comment type="subcellular location">
    <subcellularLocation>
        <location evidence="1">Secreted</location>
        <location evidence="1">Extracellular space</location>
        <location evidence="1">Extracellular matrix</location>
        <location evidence="1">Basement membrane</location>
    </subcellularLocation>
</comment>
<feature type="domain" description="BPTI/Kunitz inhibitor" evidence="12">
    <location>
        <begin position="1544"/>
        <end position="1594"/>
    </location>
</feature>
<name>A0A158QAI9_ENTVE</name>
<dbReference type="Pfam" id="PF07679">
    <property type="entry name" value="I-set"/>
    <property type="match status" value="1"/>
</dbReference>
<dbReference type="InterPro" id="IPR050098">
    <property type="entry name" value="TFPI/VKTCI-like"/>
</dbReference>
<dbReference type="InterPro" id="IPR045371">
    <property type="entry name" value="ADAMTS_CR_3"/>
</dbReference>
<dbReference type="SMART" id="SM00408">
    <property type="entry name" value="IGc2"/>
    <property type="match status" value="1"/>
</dbReference>
<feature type="domain" description="PLAC" evidence="14">
    <location>
        <begin position="1968"/>
        <end position="2007"/>
    </location>
</feature>
<evidence type="ECO:0000259" key="12">
    <source>
        <dbReference type="PROSITE" id="PS50279"/>
    </source>
</evidence>
<dbReference type="InterPro" id="IPR010909">
    <property type="entry name" value="PLAC"/>
</dbReference>
<evidence type="ECO:0000256" key="10">
    <source>
        <dbReference type="PIRSR" id="PIRSR613273-3"/>
    </source>
</evidence>
<keyword evidence="2" id="KW-0217">Developmental protein</keyword>
<dbReference type="InterPro" id="IPR036880">
    <property type="entry name" value="Kunitz_BPTI_sf"/>
</dbReference>
<accession>A0A158QAI9</accession>
<feature type="compositionally biased region" description="Acidic residues" evidence="11">
    <location>
        <begin position="1612"/>
        <end position="1634"/>
    </location>
</feature>
<proteinExistence type="predicted"/>
<dbReference type="Gene3D" id="2.60.40.10">
    <property type="entry name" value="Immunoglobulins"/>
    <property type="match status" value="1"/>
</dbReference>
<organism evidence="17">
    <name type="scientific">Enterobius vermicularis</name>
    <name type="common">Human pinworm</name>
    <dbReference type="NCBI Taxonomy" id="51028"/>
    <lineage>
        <taxon>Eukaryota</taxon>
        <taxon>Metazoa</taxon>
        <taxon>Ecdysozoa</taxon>
        <taxon>Nematoda</taxon>
        <taxon>Chromadorea</taxon>
        <taxon>Rhabditida</taxon>
        <taxon>Spirurina</taxon>
        <taxon>Oxyuridomorpha</taxon>
        <taxon>Oxyuroidea</taxon>
        <taxon>Oxyuridae</taxon>
        <taxon>Enterobius</taxon>
    </lineage>
</organism>
<dbReference type="SUPFAM" id="SSF82895">
    <property type="entry name" value="TSP-1 type 1 repeat"/>
    <property type="match status" value="6"/>
</dbReference>
<dbReference type="PROSITE" id="PS50900">
    <property type="entry name" value="PLAC"/>
    <property type="match status" value="1"/>
</dbReference>
<feature type="region of interest" description="Disordered" evidence="11">
    <location>
        <begin position="1389"/>
        <end position="1419"/>
    </location>
</feature>
<dbReference type="OrthoDB" id="5781878at2759"/>
<evidence type="ECO:0000256" key="7">
    <source>
        <dbReference type="ARBA" id="ARBA00022869"/>
    </source>
</evidence>
<keyword evidence="7" id="KW-0084">Basement membrane</keyword>
<dbReference type="GO" id="GO:0005604">
    <property type="term" value="C:basement membrane"/>
    <property type="evidence" value="ECO:0007669"/>
    <property type="project" value="UniProtKB-SubCell"/>
</dbReference>
<dbReference type="SUPFAM" id="SSF48726">
    <property type="entry name" value="Immunoglobulin"/>
    <property type="match status" value="1"/>
</dbReference>
<sequence length="2012" mass="222364">MGKIYLHPSSPKGVDPALQRLKRQAYQTIVGGDSVPTLDQAGKLESGLWDPWSAQGECSRTCGGGVQVEKRRCKGKCTGPSVRYVSCNVEDCPPGSKDFRAEQCSQRNDSPLDGKYYKWVPYQGKNKCELTCKPENENFYFIWADKVIDGTKCDKQSDDICVDGICLSLGCDKKLGSAMKKDKCGVCGGNGSTCKTVEGFFDERNLKPGYHDVVRLPTGATSITVEELRQTTNSLAIKNGSDYFYLNGNHQIQVVDKPLEIGGTIFEYDNQKHLGRSFEKLVAKGPTNEELIIALLFQRGSQPSAIKYEFSVPLASEVPYIYKAREWSACSVTCGKGTKTRDYACIESQSQQIVDNKLCEEHNATLPELERSCETVDCESQWYTGKWEQCSTTCGEAGTQYRTVYCHQMFADGKRMTVEDSNCTAERPPVKQACNRFPCPEWESGPWSACSEKCGDALQFRSVTCRSRKEDEAGKLLVGEACGEEKPESERNCNLGPCEGLKFKTTNWKLCEKCNDTTETRNVTCEDAQGRIYPLEKCLNANETSVPIDQRSCATPAPCLYEWHASQWSNCSTECGRGHQKRRVVCAIYELGGITIVDDFHCEPEVKPEERKECTNEGKCTGTYFTSVWGKCSKECGGGVQKRMVICLNYDKKYVPELCDESEMPKEEQECNAEPCPWPNSKGCPEYDPSAAEGSGVADEAVVKEPQEIVEEPEKEDEKTELCEVTNKKTGVKVNVSCSLGNGTIEDAELFENITAADATLHCSKSKYGCCPDWVTPAEGKNNEGCPKYILGTCNETTFGCCPDNLTMARGLHQEGCGDPSCAASLYGCCKDGKKIAFGPHYAGCERSAYPCELMTYGCCPDGKTAALGENGKGCNVSCLITKFGCCPDGMTAAKGPNNEGCGCAFAPYGCCPDGKTAAKGQSFFGCPESCARSQFGCCPDGKTVALGENKEGCPCRYTQYGCCPDGETAAIGPNYAGCDECRYTKFGCCADGISRALGPSFAGCPTTTVAPFIIEGTVAPERICINFQLLLKHFWFSSVIAACSLPQEPGRACQPYKLMWFYDTTEGICSQFWFAGCDGNENRFSTREQCEVTCVQPPAKGRCYLPKVEGPISCNALSARYWYDHNTRQCGAFWWRGCRGNANNFESWEKCQEFCAGIGPISAEVLPVPYSEISGKRVPDGRVEVPPSLTYRPGDSVHGVTEPPHLYKNAEDICRLNPESGPCNNFEPYYYFDSRRGQCYPFNYGGCLGNPNRYRTKEECVRRCGHYGVAVTPYGYRMVLHPDRTATAAPAAPPVTQTIPRNRHHFGHEVEAPAERPSYYTKTREACNERMDVGTCRGSFESYYFEKTTGQCQPFRYSGCGGTGNRFHTKEECEELCLRPSRTKQQIYGRPVKPLQTAESPAQQPAEDRSSSPCELPKDSGRCNKYETKWYYNKADGTCTRFHYGGCEGNANRFDTEHQCKKACGDFADACTLPKVVGPCSGKHERFYYDSTSRSCVSFEYGGCLGNSNNFLTVEECERRCGASSNQQLQSLRLADGTKPWLCSLPMVTGSCRAAFEQYYYNETLDQCVKFIYGGCDGNQNRFNTLGDCQEVCKAGHQELQGTEGPNLTPEFDEDNNVHEEADDSATEENSDNDDNKGVDGEKPLFDTRPDEPETADRVVSTGTRLTSLPELCMLPEEVGACYGEILRWRYDSEKSACVSFIYTGCKHNANFFTSTEACERACGIYRNEDVCSMPVSPGHCENGLTKWHYNSEAKECQAFMYSGCGGNGNRFSSKAECENLCAAERKDSEKGVCEMERDSGPCTDPLTQWYFDSSDKECKQFTYGGCRGNGNRFNTKLQCQEACQSSSEQPLLNPHGSLSLLSSVLTAKPRQEIRPSVKVFGQSPFVAGTTIYFQCMANGQKPVRWFMDDVDISGDSNNPRIQLSEDNERLTILSAKESDSGTYACSAGHNSFLAEPLRIVVKMPKIMKNCVDKGTETTCSLVVKVDLCSIPRYGNYCCRSCATSRAHKLL</sequence>
<dbReference type="FunFam" id="2.20.100.10:FF:000005">
    <property type="entry name" value="ADAM metallopeptidase with thrombospondin type 1 motif 9"/>
    <property type="match status" value="1"/>
</dbReference>
<dbReference type="InterPro" id="IPR036383">
    <property type="entry name" value="TSP1_rpt_sf"/>
</dbReference>
<dbReference type="InterPro" id="IPR003598">
    <property type="entry name" value="Ig_sub2"/>
</dbReference>
<evidence type="ECO:0000256" key="2">
    <source>
        <dbReference type="ARBA" id="ARBA00022473"/>
    </source>
</evidence>
<dbReference type="FunFam" id="2.60.120.830:FF:000001">
    <property type="entry name" value="A disintegrin and metalloproteinase with thrombospondin motifs 1"/>
    <property type="match status" value="1"/>
</dbReference>
<feature type="compositionally biased region" description="Basic and acidic residues" evidence="11">
    <location>
        <begin position="1407"/>
        <end position="1419"/>
    </location>
</feature>
<dbReference type="PRINTS" id="PR01857">
    <property type="entry name" value="ADAMTSFAMILY"/>
</dbReference>
<feature type="domain" description="BPTI/Kunitz inhibitor" evidence="12">
    <location>
        <begin position="1044"/>
        <end position="1095"/>
    </location>
</feature>
<keyword evidence="4" id="KW-0646">Protease inhibitor</keyword>
<dbReference type="Gene3D" id="2.60.120.830">
    <property type="match status" value="1"/>
</dbReference>
<evidence type="ECO:0000313" key="16">
    <source>
        <dbReference type="Proteomes" id="UP000274131"/>
    </source>
</evidence>
<keyword evidence="5" id="KW-0732">Signal</keyword>
<evidence type="ECO:0000259" key="13">
    <source>
        <dbReference type="PROSITE" id="PS50835"/>
    </source>
</evidence>
<evidence type="ECO:0000256" key="4">
    <source>
        <dbReference type="ARBA" id="ARBA00022690"/>
    </source>
</evidence>
<evidence type="ECO:0000313" key="17">
    <source>
        <dbReference type="WBParaSite" id="EVEC_0000536101-mRNA-1"/>
    </source>
</evidence>
<feature type="domain" description="BPTI/Kunitz inhibitor" evidence="12">
    <location>
        <begin position="1733"/>
        <end position="1783"/>
    </location>
</feature>
<dbReference type="SMART" id="SM00131">
    <property type="entry name" value="KU"/>
    <property type="match status" value="10"/>
</dbReference>
<reference evidence="17" key="1">
    <citation type="submission" date="2016-04" db="UniProtKB">
        <authorList>
            <consortium name="WormBaseParasite"/>
        </authorList>
    </citation>
    <scope>IDENTIFICATION</scope>
</reference>
<dbReference type="Proteomes" id="UP000274131">
    <property type="component" value="Unassembled WGS sequence"/>
</dbReference>
<evidence type="ECO:0000256" key="6">
    <source>
        <dbReference type="ARBA" id="ARBA00022737"/>
    </source>
</evidence>
<feature type="disulfide bond" evidence="10">
    <location>
        <begin position="73"/>
        <end position="77"/>
    </location>
</feature>
<dbReference type="GO" id="GO:0009653">
    <property type="term" value="P:anatomical structure morphogenesis"/>
    <property type="evidence" value="ECO:0007669"/>
    <property type="project" value="UniProtKB-ARBA"/>
</dbReference>
<dbReference type="Pfam" id="PF08686">
    <property type="entry name" value="PLAC"/>
    <property type="match status" value="1"/>
</dbReference>
<dbReference type="EMBL" id="UXUI01008020">
    <property type="protein sequence ID" value="VDD90241.1"/>
    <property type="molecule type" value="Genomic_DNA"/>
</dbReference>
<dbReference type="InterPro" id="IPR013273">
    <property type="entry name" value="ADAMTS/ADAMTS-like"/>
</dbReference>
<dbReference type="PROSITE" id="PS50092">
    <property type="entry name" value="TSP1"/>
    <property type="match status" value="6"/>
</dbReference>
<dbReference type="InterPro" id="IPR036179">
    <property type="entry name" value="Ig-like_dom_sf"/>
</dbReference>
<dbReference type="GO" id="GO:0005615">
    <property type="term" value="C:extracellular space"/>
    <property type="evidence" value="ECO:0007669"/>
    <property type="project" value="TreeGrafter"/>
</dbReference>
<feature type="domain" description="BPTI/Kunitz inhibitor" evidence="12">
    <location>
        <begin position="1328"/>
        <end position="1378"/>
    </location>
</feature>
<feature type="region of interest" description="Disordered" evidence="11">
    <location>
        <begin position="1601"/>
        <end position="1663"/>
    </location>
</feature>
<evidence type="ECO:0000256" key="5">
    <source>
        <dbReference type="ARBA" id="ARBA00022729"/>
    </source>
</evidence>
<evidence type="ECO:0000256" key="8">
    <source>
        <dbReference type="ARBA" id="ARBA00022900"/>
    </source>
</evidence>
<dbReference type="Pfam" id="PF00014">
    <property type="entry name" value="Kunitz_BPTI"/>
    <property type="match status" value="10"/>
</dbReference>
<dbReference type="SMART" id="SM00209">
    <property type="entry name" value="TSP1"/>
    <property type="match status" value="7"/>
</dbReference>
<dbReference type="PANTHER" id="PTHR10083:SF374">
    <property type="entry name" value="BPTI_KUNITZ INHIBITOR DOMAIN-CONTAINING PROTEIN"/>
    <property type="match status" value="1"/>
</dbReference>
<feature type="domain" description="BPTI/Kunitz inhibitor" evidence="12">
    <location>
        <begin position="1415"/>
        <end position="1465"/>
    </location>
</feature>
<reference evidence="15 16" key="2">
    <citation type="submission" date="2018-10" db="EMBL/GenBank/DDBJ databases">
        <authorList>
            <consortium name="Pathogen Informatics"/>
        </authorList>
    </citation>
    <scope>NUCLEOTIDE SEQUENCE [LARGE SCALE GENOMIC DNA]</scope>
</reference>
<dbReference type="WBParaSite" id="EVEC_0000536101-mRNA-1">
    <property type="protein sequence ID" value="EVEC_0000536101-mRNA-1"/>
    <property type="gene ID" value="EVEC_0000536101"/>
</dbReference>
<keyword evidence="16" id="KW-1185">Reference proteome</keyword>
<dbReference type="GO" id="GO:0030198">
    <property type="term" value="P:extracellular matrix organization"/>
    <property type="evidence" value="ECO:0007669"/>
    <property type="project" value="InterPro"/>
</dbReference>
<dbReference type="InterPro" id="IPR013783">
    <property type="entry name" value="Ig-like_fold"/>
</dbReference>
<evidence type="ECO:0000259" key="14">
    <source>
        <dbReference type="PROSITE" id="PS50900"/>
    </source>
</evidence>
<keyword evidence="6" id="KW-0677">Repeat</keyword>
<evidence type="ECO:0000313" key="15">
    <source>
        <dbReference type="EMBL" id="VDD90241.1"/>
    </source>
</evidence>
<dbReference type="Gene3D" id="4.10.410.10">
    <property type="entry name" value="Pancreatic trypsin inhibitor Kunitz domain"/>
    <property type="match status" value="10"/>
</dbReference>
<dbReference type="PANTHER" id="PTHR10083">
    <property type="entry name" value="KUNITZ-TYPE PROTEASE INHIBITOR-RELATED"/>
    <property type="match status" value="1"/>
</dbReference>
<dbReference type="InterPro" id="IPR000884">
    <property type="entry name" value="TSP1_rpt"/>
</dbReference>
<dbReference type="PROSITE" id="PS00290">
    <property type="entry name" value="IG_MHC"/>
    <property type="match status" value="1"/>
</dbReference>
<keyword evidence="7" id="KW-0272">Extracellular matrix</keyword>
<feature type="domain" description="BPTI/Kunitz inhibitor" evidence="12">
    <location>
        <begin position="1104"/>
        <end position="1156"/>
    </location>
</feature>
<keyword evidence="3" id="KW-0964">Secreted</keyword>
<dbReference type="FunFam" id="4.10.410.10:FF:000020">
    <property type="entry name" value="Collagen, type VI, alpha 3"/>
    <property type="match status" value="5"/>
</dbReference>
<dbReference type="Pfam" id="PF05986">
    <property type="entry name" value="ADAMTS_spacer1"/>
    <property type="match status" value="1"/>
</dbReference>
<dbReference type="InterPro" id="IPR010294">
    <property type="entry name" value="ADAMTS_spacer1"/>
</dbReference>
<dbReference type="STRING" id="51028.A0A158QAI9"/>
<evidence type="ECO:0000256" key="11">
    <source>
        <dbReference type="SAM" id="MobiDB-lite"/>
    </source>
</evidence>
<feature type="disulfide bond" evidence="10">
    <location>
        <begin position="58"/>
        <end position="87"/>
    </location>
</feature>
<dbReference type="GO" id="GO:0016477">
    <property type="term" value="P:cell migration"/>
    <property type="evidence" value="ECO:0007669"/>
    <property type="project" value="UniProtKB-ARBA"/>
</dbReference>
<keyword evidence="8" id="KW-0722">Serine protease inhibitor</keyword>
<dbReference type="SMART" id="SM00409">
    <property type="entry name" value="IG"/>
    <property type="match status" value="1"/>
</dbReference>
<feature type="compositionally biased region" description="Basic and acidic residues" evidence="11">
    <location>
        <begin position="1635"/>
        <end position="1658"/>
    </location>
</feature>
<feature type="domain" description="BPTI/Kunitz inhibitor" evidence="12">
    <location>
        <begin position="1215"/>
        <end position="1265"/>
    </location>
</feature>